<dbReference type="EMBL" id="JALJEJ010000003">
    <property type="protein sequence ID" value="MCJ8209898.1"/>
    <property type="molecule type" value="Genomic_DNA"/>
</dbReference>
<reference evidence="2" key="1">
    <citation type="submission" date="2022-04" db="EMBL/GenBank/DDBJ databases">
        <title>Mucilaginibacter sp. RS28 isolated from freshwater.</title>
        <authorList>
            <person name="Ko S.-R."/>
        </authorList>
    </citation>
    <scope>NUCLEOTIDE SEQUENCE</scope>
    <source>
        <strain evidence="2">RS28</strain>
    </source>
</reference>
<dbReference type="Proteomes" id="UP001139450">
    <property type="component" value="Unassembled WGS sequence"/>
</dbReference>
<organism evidence="2 3">
    <name type="scientific">Mucilaginibacter straminoryzae</name>
    <dbReference type="NCBI Taxonomy" id="2932774"/>
    <lineage>
        <taxon>Bacteria</taxon>
        <taxon>Pseudomonadati</taxon>
        <taxon>Bacteroidota</taxon>
        <taxon>Sphingobacteriia</taxon>
        <taxon>Sphingobacteriales</taxon>
        <taxon>Sphingobacteriaceae</taxon>
        <taxon>Mucilaginibacter</taxon>
    </lineage>
</organism>
<keyword evidence="1" id="KW-0812">Transmembrane</keyword>
<protein>
    <submittedName>
        <fullName evidence="2">Uncharacterized protein</fullName>
    </submittedName>
</protein>
<comment type="caution">
    <text evidence="2">The sequence shown here is derived from an EMBL/GenBank/DDBJ whole genome shotgun (WGS) entry which is preliminary data.</text>
</comment>
<keyword evidence="1" id="KW-1133">Transmembrane helix</keyword>
<evidence type="ECO:0000313" key="3">
    <source>
        <dbReference type="Proteomes" id="UP001139450"/>
    </source>
</evidence>
<feature type="transmembrane region" description="Helical" evidence="1">
    <location>
        <begin position="44"/>
        <end position="60"/>
    </location>
</feature>
<dbReference type="AlphaFoldDB" id="A0A9X2BD44"/>
<name>A0A9X2BD44_9SPHI</name>
<evidence type="ECO:0000313" key="2">
    <source>
        <dbReference type="EMBL" id="MCJ8209898.1"/>
    </source>
</evidence>
<proteinExistence type="predicted"/>
<accession>A0A9X2BD44</accession>
<keyword evidence="1" id="KW-0472">Membrane</keyword>
<evidence type="ECO:0000256" key="1">
    <source>
        <dbReference type="SAM" id="Phobius"/>
    </source>
</evidence>
<gene>
    <name evidence="2" type="ORF">MUY27_09270</name>
</gene>
<sequence>MSDGLFSSYYSSKWLGAFFFWTVKGFRGGCKDYNIEKYALRNAWTGYVLMLIVAVLLYVVF</sequence>
<dbReference type="RefSeq" id="WP_245129728.1">
    <property type="nucleotide sequence ID" value="NZ_JALJEJ010000003.1"/>
</dbReference>
<keyword evidence="3" id="KW-1185">Reference proteome</keyword>